<proteinExistence type="predicted"/>
<keyword evidence="2" id="KW-0732">Signal</keyword>
<protein>
    <submittedName>
        <fullName evidence="3">Secreted antigen 1</fullName>
    </submittedName>
</protein>
<accession>A0AAD9LEM6</accession>
<dbReference type="Proteomes" id="UP001195914">
    <property type="component" value="Unassembled WGS sequence"/>
</dbReference>
<name>A0AAD9LEM6_BABDI</name>
<keyword evidence="4" id="KW-1185">Reference proteome</keyword>
<reference evidence="3" key="1">
    <citation type="journal article" date="2014" name="Nucleic Acids Res.">
        <title>The evolutionary dynamics of variant antigen genes in Babesia reveal a history of genomic innovation underlying host-parasite interaction.</title>
        <authorList>
            <person name="Jackson A.P."/>
            <person name="Otto T.D."/>
            <person name="Darby A."/>
            <person name="Ramaprasad A."/>
            <person name="Xia D."/>
            <person name="Echaide I.E."/>
            <person name="Farber M."/>
            <person name="Gahlot S."/>
            <person name="Gamble J."/>
            <person name="Gupta D."/>
            <person name="Gupta Y."/>
            <person name="Jackson L."/>
            <person name="Malandrin L."/>
            <person name="Malas T.B."/>
            <person name="Moussa E."/>
            <person name="Nair M."/>
            <person name="Reid A.J."/>
            <person name="Sanders M."/>
            <person name="Sharma J."/>
            <person name="Tracey A."/>
            <person name="Quail M.A."/>
            <person name="Weir W."/>
            <person name="Wastling J.M."/>
            <person name="Hall N."/>
            <person name="Willadsen P."/>
            <person name="Lingelbach K."/>
            <person name="Shiels B."/>
            <person name="Tait A."/>
            <person name="Berriman M."/>
            <person name="Allred D.R."/>
            <person name="Pain A."/>
        </authorList>
    </citation>
    <scope>NUCLEOTIDE SEQUENCE</scope>
    <source>
        <strain evidence="3">1802A</strain>
    </source>
</reference>
<evidence type="ECO:0000313" key="4">
    <source>
        <dbReference type="Proteomes" id="UP001195914"/>
    </source>
</evidence>
<evidence type="ECO:0000256" key="2">
    <source>
        <dbReference type="SAM" id="SignalP"/>
    </source>
</evidence>
<feature type="signal peptide" evidence="2">
    <location>
        <begin position="1"/>
        <end position="24"/>
    </location>
</feature>
<organism evidence="3 4">
    <name type="scientific">Babesia divergens</name>
    <dbReference type="NCBI Taxonomy" id="32595"/>
    <lineage>
        <taxon>Eukaryota</taxon>
        <taxon>Sar</taxon>
        <taxon>Alveolata</taxon>
        <taxon>Apicomplexa</taxon>
        <taxon>Aconoidasida</taxon>
        <taxon>Piroplasmida</taxon>
        <taxon>Babesiidae</taxon>
        <taxon>Babesia</taxon>
    </lineage>
</organism>
<feature type="chain" id="PRO_5042252398" evidence="2">
    <location>
        <begin position="25"/>
        <end position="238"/>
    </location>
</feature>
<dbReference type="AlphaFoldDB" id="A0AAD9LEM6"/>
<evidence type="ECO:0000313" key="3">
    <source>
        <dbReference type="EMBL" id="KAK1933441.1"/>
    </source>
</evidence>
<sequence>MKFLGILRASALFILLSAFHGPRGIFCGNLKVNPSTESSTVEVPEISEKPKESTVESSSELSAPPPKSNLVFESSKWHDSKLASAVLFLKQFCRKVKAKQFNGYITGIHYTVMKGICSNMSDHLKGLSKIFLPNDFPLNPYKDALEPEKFKDYVGWLKKNIPMIRKSLDRMLQESLLLTKDQWKENISIRPSKYGFVFNNKGINVFYKSNLNYATKKITAVLESLRIRIGKILNANTP</sequence>
<evidence type="ECO:0000256" key="1">
    <source>
        <dbReference type="SAM" id="MobiDB-lite"/>
    </source>
</evidence>
<feature type="region of interest" description="Disordered" evidence="1">
    <location>
        <begin position="35"/>
        <end position="68"/>
    </location>
</feature>
<reference evidence="3" key="2">
    <citation type="submission" date="2021-05" db="EMBL/GenBank/DDBJ databases">
        <authorList>
            <person name="Pain A."/>
        </authorList>
    </citation>
    <scope>NUCLEOTIDE SEQUENCE</scope>
    <source>
        <strain evidence="3">1802A</strain>
    </source>
</reference>
<dbReference type="EMBL" id="JAHBMH010000073">
    <property type="protein sequence ID" value="KAK1933441.1"/>
    <property type="molecule type" value="Genomic_DNA"/>
</dbReference>
<comment type="caution">
    <text evidence="3">The sequence shown here is derived from an EMBL/GenBank/DDBJ whole genome shotgun (WGS) entry which is preliminary data.</text>
</comment>
<gene>
    <name evidence="3" type="ORF">X943_003688</name>
</gene>